<dbReference type="PANTHER" id="PTHR24422">
    <property type="entry name" value="CHEMOTAXIS PROTEIN METHYLTRANSFERASE"/>
    <property type="match status" value="1"/>
</dbReference>
<dbReference type="GO" id="GO:0032259">
    <property type="term" value="P:methylation"/>
    <property type="evidence" value="ECO:0007669"/>
    <property type="project" value="UniProtKB-KW"/>
</dbReference>
<dbReference type="PROSITE" id="PS50123">
    <property type="entry name" value="CHER"/>
    <property type="match status" value="1"/>
</dbReference>
<evidence type="ECO:0000256" key="5">
    <source>
        <dbReference type="ARBA" id="ARBA00022691"/>
    </source>
</evidence>
<name>A0AAE3R5V5_9BACT</name>
<accession>A0AAE3R5V5</accession>
<keyword evidence="5" id="KW-0949">S-adenosyl-L-methionine</keyword>
<dbReference type="SMART" id="SM00138">
    <property type="entry name" value="MeTrc"/>
    <property type="match status" value="1"/>
</dbReference>
<dbReference type="RefSeq" id="WP_314511728.1">
    <property type="nucleotide sequence ID" value="NZ_JASJOU010000004.1"/>
</dbReference>
<dbReference type="InterPro" id="IPR036804">
    <property type="entry name" value="CheR_N_sf"/>
</dbReference>
<reference evidence="7" key="1">
    <citation type="submission" date="2023-05" db="EMBL/GenBank/DDBJ databases">
        <authorList>
            <person name="Zhang X."/>
        </authorList>
    </citation>
    <scope>NUCLEOTIDE SEQUENCE</scope>
    <source>
        <strain evidence="7">BD1B2-1</strain>
    </source>
</reference>
<evidence type="ECO:0000313" key="7">
    <source>
        <dbReference type="EMBL" id="MDJ1501970.1"/>
    </source>
</evidence>
<gene>
    <name evidence="7" type="ORF">QNI22_14985</name>
</gene>
<evidence type="ECO:0000259" key="6">
    <source>
        <dbReference type="PROSITE" id="PS50123"/>
    </source>
</evidence>
<dbReference type="GO" id="GO:0008983">
    <property type="term" value="F:protein-glutamate O-methyltransferase activity"/>
    <property type="evidence" value="ECO:0007669"/>
    <property type="project" value="UniProtKB-EC"/>
</dbReference>
<dbReference type="EMBL" id="JASJOU010000004">
    <property type="protein sequence ID" value="MDJ1501970.1"/>
    <property type="molecule type" value="Genomic_DNA"/>
</dbReference>
<evidence type="ECO:0000256" key="2">
    <source>
        <dbReference type="ARBA" id="ARBA00012534"/>
    </source>
</evidence>
<evidence type="ECO:0000256" key="3">
    <source>
        <dbReference type="ARBA" id="ARBA00022603"/>
    </source>
</evidence>
<dbReference type="InterPro" id="IPR050903">
    <property type="entry name" value="Bact_Chemotaxis_MeTrfase"/>
</dbReference>
<dbReference type="AlphaFoldDB" id="A0AAE3R5V5"/>
<keyword evidence="8" id="KW-1185">Reference proteome</keyword>
<organism evidence="7 8">
    <name type="scientific">Xanthocytophaga agilis</name>
    <dbReference type="NCBI Taxonomy" id="3048010"/>
    <lineage>
        <taxon>Bacteria</taxon>
        <taxon>Pseudomonadati</taxon>
        <taxon>Bacteroidota</taxon>
        <taxon>Cytophagia</taxon>
        <taxon>Cytophagales</taxon>
        <taxon>Rhodocytophagaceae</taxon>
        <taxon>Xanthocytophaga</taxon>
    </lineage>
</organism>
<evidence type="ECO:0000256" key="4">
    <source>
        <dbReference type="ARBA" id="ARBA00022679"/>
    </source>
</evidence>
<dbReference type="Pfam" id="PF03705">
    <property type="entry name" value="CheR_N"/>
    <property type="match status" value="1"/>
</dbReference>
<evidence type="ECO:0000256" key="1">
    <source>
        <dbReference type="ARBA" id="ARBA00001541"/>
    </source>
</evidence>
<dbReference type="Proteomes" id="UP001232063">
    <property type="component" value="Unassembled WGS sequence"/>
</dbReference>
<dbReference type="SUPFAM" id="SSF47757">
    <property type="entry name" value="Chemotaxis receptor methyltransferase CheR, N-terminal domain"/>
    <property type="match status" value="1"/>
</dbReference>
<dbReference type="PRINTS" id="PR00996">
    <property type="entry name" value="CHERMTFRASE"/>
</dbReference>
<dbReference type="PANTHER" id="PTHR24422:SF26">
    <property type="entry name" value="CHEMOTAXIS PROTEIN METHYLTRANSFERASE"/>
    <property type="match status" value="1"/>
</dbReference>
<dbReference type="InterPro" id="IPR029063">
    <property type="entry name" value="SAM-dependent_MTases_sf"/>
</dbReference>
<dbReference type="InterPro" id="IPR000780">
    <property type="entry name" value="CheR_MeTrfase"/>
</dbReference>
<dbReference type="SUPFAM" id="SSF53335">
    <property type="entry name" value="S-adenosyl-L-methionine-dependent methyltransferases"/>
    <property type="match status" value="1"/>
</dbReference>
<dbReference type="PIRSF" id="PIRSF000410">
    <property type="entry name" value="CheR"/>
    <property type="match status" value="1"/>
</dbReference>
<dbReference type="Gene3D" id="3.40.50.150">
    <property type="entry name" value="Vaccinia Virus protein VP39"/>
    <property type="match status" value="1"/>
</dbReference>
<sequence>MEAWKIARLTEKEFDKLSHFIFGQYGIRMNPLKKPMLESRLQKRLQALGMSSYHQYCNYLFSSQGQANELIPLVNVVTTNKTDFFRESAHFDFLTQYFLPQVCPYVSSQQPLRIWSAGCSSGEEPYTMAMVMHEFARRCPSALHYSILGTDLSPRVLELATTAVYTPEQVAPIPMQLQQRYFLRSKDPKKPVTYRIVPELRETVSFRQLNFMNSTYDIPGHCDIVFCRNVLIYFDKPTQEKVIARLCAKLREGGLLLLGHSESTSGMNLPLEQIQPAIYRKI</sequence>
<comment type="caution">
    <text evidence="7">The sequence shown here is derived from an EMBL/GenBank/DDBJ whole genome shotgun (WGS) entry which is preliminary data.</text>
</comment>
<keyword evidence="3 7" id="KW-0489">Methyltransferase</keyword>
<keyword evidence="4" id="KW-0808">Transferase</keyword>
<protein>
    <recommendedName>
        <fullName evidence="2">protein-glutamate O-methyltransferase</fullName>
        <ecNumber evidence="2">2.1.1.80</ecNumber>
    </recommendedName>
</protein>
<dbReference type="Pfam" id="PF01739">
    <property type="entry name" value="CheR"/>
    <property type="match status" value="1"/>
</dbReference>
<dbReference type="EC" id="2.1.1.80" evidence="2"/>
<dbReference type="InterPro" id="IPR022642">
    <property type="entry name" value="CheR_C"/>
</dbReference>
<dbReference type="Gene3D" id="1.10.155.10">
    <property type="entry name" value="Chemotaxis receptor methyltransferase CheR, N-terminal domain"/>
    <property type="match status" value="1"/>
</dbReference>
<proteinExistence type="predicted"/>
<feature type="domain" description="CheR-type methyltransferase" evidence="6">
    <location>
        <begin position="9"/>
        <end position="282"/>
    </location>
</feature>
<dbReference type="InterPro" id="IPR022641">
    <property type="entry name" value="CheR_N"/>
</dbReference>
<dbReference type="InterPro" id="IPR026024">
    <property type="entry name" value="Chemotaxis_MeTrfase_CheR"/>
</dbReference>
<evidence type="ECO:0000313" key="8">
    <source>
        <dbReference type="Proteomes" id="UP001232063"/>
    </source>
</evidence>
<comment type="catalytic activity">
    <reaction evidence="1">
        <text>L-glutamyl-[protein] + S-adenosyl-L-methionine = [protein]-L-glutamate 5-O-methyl ester + S-adenosyl-L-homocysteine</text>
        <dbReference type="Rhea" id="RHEA:24452"/>
        <dbReference type="Rhea" id="RHEA-COMP:10208"/>
        <dbReference type="Rhea" id="RHEA-COMP:10311"/>
        <dbReference type="ChEBI" id="CHEBI:29973"/>
        <dbReference type="ChEBI" id="CHEBI:57856"/>
        <dbReference type="ChEBI" id="CHEBI:59789"/>
        <dbReference type="ChEBI" id="CHEBI:82795"/>
        <dbReference type="EC" id="2.1.1.80"/>
    </reaction>
</comment>